<evidence type="ECO:0000259" key="3">
    <source>
        <dbReference type="Pfam" id="PF01301"/>
    </source>
</evidence>
<dbReference type="AlphaFoldDB" id="A0A1G5RZ72"/>
<name>A0A1G5RZ72_PSEXY</name>
<dbReference type="RefSeq" id="WP_090162644.1">
    <property type="nucleotide sequence ID" value="NZ_FMWK01000007.1"/>
</dbReference>
<proteinExistence type="inferred from homology"/>
<protein>
    <submittedName>
        <fullName evidence="4">Glycosyl hydrolases family 35</fullName>
    </submittedName>
</protein>
<dbReference type="InterPro" id="IPR031330">
    <property type="entry name" value="Gly_Hdrlase_35_cat"/>
</dbReference>
<evidence type="ECO:0000256" key="2">
    <source>
        <dbReference type="RuleBase" id="RU003679"/>
    </source>
</evidence>
<evidence type="ECO:0000313" key="4">
    <source>
        <dbReference type="EMBL" id="SCZ79148.1"/>
    </source>
</evidence>
<dbReference type="EMBL" id="FMWK01000007">
    <property type="protein sequence ID" value="SCZ79148.1"/>
    <property type="molecule type" value="Genomic_DNA"/>
</dbReference>
<dbReference type="GO" id="GO:0005975">
    <property type="term" value="P:carbohydrate metabolic process"/>
    <property type="evidence" value="ECO:0007669"/>
    <property type="project" value="InterPro"/>
</dbReference>
<dbReference type="PANTHER" id="PTHR23421">
    <property type="entry name" value="BETA-GALACTOSIDASE RELATED"/>
    <property type="match status" value="1"/>
</dbReference>
<reference evidence="4 5" key="1">
    <citation type="submission" date="2016-10" db="EMBL/GenBank/DDBJ databases">
        <authorList>
            <person name="de Groot N.N."/>
        </authorList>
    </citation>
    <scope>NUCLEOTIDE SEQUENCE [LARGE SCALE GENOMIC DNA]</scope>
    <source>
        <strain evidence="4 5">DSM 10317</strain>
    </source>
</reference>
<dbReference type="InterPro" id="IPR017853">
    <property type="entry name" value="GH"/>
</dbReference>
<comment type="similarity">
    <text evidence="1 2">Belongs to the glycosyl hydrolase 35 family.</text>
</comment>
<dbReference type="GO" id="GO:0004553">
    <property type="term" value="F:hydrolase activity, hydrolyzing O-glycosyl compounds"/>
    <property type="evidence" value="ECO:0007669"/>
    <property type="project" value="InterPro"/>
</dbReference>
<dbReference type="Proteomes" id="UP000199428">
    <property type="component" value="Unassembled WGS sequence"/>
</dbReference>
<gene>
    <name evidence="4" type="ORF">SAMN02910350_01637</name>
</gene>
<evidence type="ECO:0000313" key="5">
    <source>
        <dbReference type="Proteomes" id="UP000199428"/>
    </source>
</evidence>
<dbReference type="Pfam" id="PF01301">
    <property type="entry name" value="Glyco_hydro_35"/>
    <property type="match status" value="1"/>
</dbReference>
<dbReference type="PRINTS" id="PR00742">
    <property type="entry name" value="GLHYDRLASE35"/>
</dbReference>
<dbReference type="InterPro" id="IPR001944">
    <property type="entry name" value="Glycoside_Hdrlase_35"/>
</dbReference>
<dbReference type="Gene3D" id="3.20.20.80">
    <property type="entry name" value="Glycosidases"/>
    <property type="match status" value="1"/>
</dbReference>
<feature type="domain" description="Glycoside hydrolase 35 catalytic" evidence="3">
    <location>
        <begin position="39"/>
        <end position="393"/>
    </location>
</feature>
<sequence>MEHILDFTKARKQEIYPLPKSFNGRNPDGKEIGFTNYYMTIDGEPFFAISGECHFSRVFENQWEDTILKMKAGGLNIISTYVFWNHHEEIEGQFTFEGRRNLRKFVELCQKHDMFVILRIGPFCHGECRNGGLPDWLYGKPYDVRGNNPEFLQQVRLFYRAIGQQIQGLLFKDGGPIIAAQLDNEYMHSAAPWEMSTGISNEWVNGGKDGDEYLIALKKLAIEEGIETPFYTCTGWGGAATPTEHMLPLWGGYAFWPWMFYGNKDYKHPATPEYIYRDNHNNAVKSTYNFEPFYEPESMPYSCCEMGGGMIPFYNYRFHFPYESVDAMANVKMAGGCNFLGYYMYRGGTNPHGFATEFLNEHQVPKLGYDYNAPIGEFGQLRPSYYRLRCIHTFVKHFGHLLCPMTTLLAEDNEGREPEDTSFLRYAARTDGESGFLFINNYQDHVKLSDKVGESITIKLPDKEINIDDLSIAAGEEAILPINLDLDGIKLEYATVQPLARVESPDVISYIFFKPEGMKPVYKFEGEEPIVPEDSPSYSFPMYVNGKTICFITLSREMSYEFTEIKPPAELINQNKRVLTPVQCGESRFTIEIPMLNEEAKDTLLQINYSGDIGSLFDASGKLVHDDFCCEKTWEIGLKELGIKEGDVLTLYITPKKEDVVVDVSSTMAGRLEKAEGMHFALGEVALVETLEGQA</sequence>
<evidence type="ECO:0000256" key="1">
    <source>
        <dbReference type="ARBA" id="ARBA00009809"/>
    </source>
</evidence>
<organism evidence="4 5">
    <name type="scientific">Pseudobutyrivibrio xylanivorans</name>
    <dbReference type="NCBI Taxonomy" id="185007"/>
    <lineage>
        <taxon>Bacteria</taxon>
        <taxon>Bacillati</taxon>
        <taxon>Bacillota</taxon>
        <taxon>Clostridia</taxon>
        <taxon>Lachnospirales</taxon>
        <taxon>Lachnospiraceae</taxon>
        <taxon>Pseudobutyrivibrio</taxon>
    </lineage>
</organism>
<keyword evidence="4" id="KW-0378">Hydrolase</keyword>
<accession>A0A1G5RZ72</accession>
<dbReference type="SUPFAM" id="SSF51445">
    <property type="entry name" value="(Trans)glycosidases"/>
    <property type="match status" value="1"/>
</dbReference>